<dbReference type="InterPro" id="IPR036812">
    <property type="entry name" value="NAD(P)_OxRdtase_dom_sf"/>
</dbReference>
<feature type="binding site" evidence="5">
    <location>
        <position position="97"/>
    </location>
    <ligand>
        <name>substrate</name>
    </ligand>
</feature>
<keyword evidence="9" id="KW-1185">Reference proteome</keyword>
<protein>
    <recommendedName>
        <fullName evidence="7">NADP-dependent oxidoreductase domain-containing protein</fullName>
    </recommendedName>
</protein>
<evidence type="ECO:0000256" key="6">
    <source>
        <dbReference type="PIRSR" id="PIRSR000097-3"/>
    </source>
</evidence>
<dbReference type="PANTHER" id="PTHR43827">
    <property type="entry name" value="2,5-DIKETO-D-GLUCONIC ACID REDUCTASE"/>
    <property type="match status" value="1"/>
</dbReference>
<comment type="similarity">
    <text evidence="1">Belongs to the aldo/keto reductase family.</text>
</comment>
<dbReference type="EMBL" id="FNXT01000907">
    <property type="protein sequence ID" value="SZX69165.1"/>
    <property type="molecule type" value="Genomic_DNA"/>
</dbReference>
<feature type="active site" description="Proton donor" evidence="4">
    <location>
        <position position="39"/>
    </location>
</feature>
<dbReference type="Proteomes" id="UP000256970">
    <property type="component" value="Unassembled WGS sequence"/>
</dbReference>
<dbReference type="Pfam" id="PF00248">
    <property type="entry name" value="Aldo_ket_red"/>
    <property type="match status" value="1"/>
</dbReference>
<evidence type="ECO:0000256" key="3">
    <source>
        <dbReference type="ARBA" id="ARBA00023002"/>
    </source>
</evidence>
<feature type="domain" description="NADP-dependent oxidoreductase" evidence="7">
    <location>
        <begin position="6"/>
        <end position="258"/>
    </location>
</feature>
<keyword evidence="2" id="KW-0521">NADP</keyword>
<dbReference type="InterPro" id="IPR023210">
    <property type="entry name" value="NADP_OxRdtase_dom"/>
</dbReference>
<dbReference type="Gene3D" id="3.20.20.100">
    <property type="entry name" value="NADP-dependent oxidoreductase domain"/>
    <property type="match status" value="1"/>
</dbReference>
<evidence type="ECO:0000259" key="7">
    <source>
        <dbReference type="Pfam" id="PF00248"/>
    </source>
</evidence>
<dbReference type="PANTHER" id="PTHR43827:SF3">
    <property type="entry name" value="NADP-DEPENDENT OXIDOREDUCTASE DOMAIN-CONTAINING PROTEIN"/>
    <property type="match status" value="1"/>
</dbReference>
<dbReference type="FunFam" id="3.20.20.100:FF:000002">
    <property type="entry name" value="2,5-diketo-D-gluconic acid reductase A"/>
    <property type="match status" value="1"/>
</dbReference>
<evidence type="ECO:0000313" key="9">
    <source>
        <dbReference type="Proteomes" id="UP000256970"/>
    </source>
</evidence>
<dbReference type="InterPro" id="IPR020471">
    <property type="entry name" value="AKR"/>
</dbReference>
<evidence type="ECO:0000256" key="4">
    <source>
        <dbReference type="PIRSR" id="PIRSR000097-1"/>
    </source>
</evidence>
<evidence type="ECO:0000256" key="5">
    <source>
        <dbReference type="PIRSR" id="PIRSR000097-2"/>
    </source>
</evidence>
<keyword evidence="3" id="KW-0560">Oxidoreductase</keyword>
<dbReference type="PRINTS" id="PR00069">
    <property type="entry name" value="ALDKETRDTASE"/>
</dbReference>
<accession>A0A383VUJ2</accession>
<name>A0A383VUJ2_TETOB</name>
<dbReference type="AlphaFoldDB" id="A0A383VUJ2"/>
<gene>
    <name evidence="8" type="ORF">BQ4739_LOCUS9462</name>
</gene>
<dbReference type="PIRSF" id="PIRSF000097">
    <property type="entry name" value="AKR"/>
    <property type="match status" value="1"/>
</dbReference>
<dbReference type="InterPro" id="IPR018170">
    <property type="entry name" value="Aldo/ket_reductase_CS"/>
</dbReference>
<sequence length="273" mass="30044">MDLPLIGLGTFKARGESVKLAVRTALQQGIRHIDTASIYKNEEDIAAALKEQGVSRQDVFITSKVSPYEQGTGQATRACQQILQRLQTDYVDLMLVHWPGVARTDAASPHNAEMRWQTWQVLEQLQQQGKARAIGVSNYSASHLQELLTRAAVKPAVNQFELHPRRQEVALRQACAAAGVAVVAYASLGCGDLLQQPVVRQVAARTGKTEAQVLLRWALQQGCAVIPKSVHPQYIQQYSPQQLLSWQLADADVAALSALEDGHKYCWDASNIL</sequence>
<organism evidence="8 9">
    <name type="scientific">Tetradesmus obliquus</name>
    <name type="common">Green alga</name>
    <name type="synonym">Acutodesmus obliquus</name>
    <dbReference type="NCBI Taxonomy" id="3088"/>
    <lineage>
        <taxon>Eukaryota</taxon>
        <taxon>Viridiplantae</taxon>
        <taxon>Chlorophyta</taxon>
        <taxon>core chlorophytes</taxon>
        <taxon>Chlorophyceae</taxon>
        <taxon>CS clade</taxon>
        <taxon>Sphaeropleales</taxon>
        <taxon>Scenedesmaceae</taxon>
        <taxon>Tetradesmus</taxon>
    </lineage>
</organism>
<evidence type="ECO:0000256" key="2">
    <source>
        <dbReference type="ARBA" id="ARBA00022857"/>
    </source>
</evidence>
<dbReference type="SUPFAM" id="SSF51430">
    <property type="entry name" value="NAD(P)-linked oxidoreductase"/>
    <property type="match status" value="1"/>
</dbReference>
<dbReference type="GO" id="GO:0016616">
    <property type="term" value="F:oxidoreductase activity, acting on the CH-OH group of donors, NAD or NADP as acceptor"/>
    <property type="evidence" value="ECO:0007669"/>
    <property type="project" value="UniProtKB-ARBA"/>
</dbReference>
<feature type="site" description="Lowers pKa of active site Tyr" evidence="6">
    <location>
        <position position="64"/>
    </location>
</feature>
<dbReference type="STRING" id="3088.A0A383VUJ2"/>
<proteinExistence type="inferred from homology"/>
<evidence type="ECO:0000313" key="8">
    <source>
        <dbReference type="EMBL" id="SZX69165.1"/>
    </source>
</evidence>
<evidence type="ECO:0000256" key="1">
    <source>
        <dbReference type="ARBA" id="ARBA00007905"/>
    </source>
</evidence>
<dbReference type="PROSITE" id="PS00062">
    <property type="entry name" value="ALDOKETO_REDUCTASE_2"/>
    <property type="match status" value="1"/>
</dbReference>
<reference evidence="8 9" key="1">
    <citation type="submission" date="2016-10" db="EMBL/GenBank/DDBJ databases">
        <authorList>
            <person name="Cai Z."/>
        </authorList>
    </citation>
    <scope>NUCLEOTIDE SEQUENCE [LARGE SCALE GENOMIC DNA]</scope>
</reference>